<geneLocation type="plastid" evidence="1"/>
<dbReference type="InterPro" id="IPR012340">
    <property type="entry name" value="NA-bd_OB-fold"/>
</dbReference>
<gene>
    <name evidence="1" type="primary">ycf41</name>
    <name evidence="1" type="ORF">Petal_127</name>
</gene>
<evidence type="ECO:0000313" key="1">
    <source>
        <dbReference type="EMBL" id="AXC47227.1"/>
    </source>
</evidence>
<reference evidence="1" key="1">
    <citation type="journal article" date="2020" name="Sci. Rep.">
        <title>Organelle inheritance and genome architecture variation in isogamous brown algae.</title>
        <authorList>
            <person name="Choi J.W."/>
            <person name="Graf L."/>
            <person name="Peters A.F."/>
            <person name="Cock J.M."/>
            <person name="Nishitsuji K."/>
            <person name="Arimoto A."/>
            <person name="Shoguchi E."/>
            <person name="Nagasato C."/>
            <person name="Choi C.G."/>
            <person name="Yoon H.S."/>
        </authorList>
    </citation>
    <scope>NUCLEOTIDE SEQUENCE</scope>
</reference>
<proteinExistence type="predicted"/>
<sequence>MNHAVFVVKVVDKPVHLNFKEYKTIEIKVQFPILRQKDSRSELTLLLWGDYRNDFLKYYKVQDYLIIQGTLTLKGYENGENKPKVIVKRIYPFLLA</sequence>
<organism evidence="1">
    <name type="scientific">Petalonia binghamiae</name>
    <dbReference type="NCBI Taxonomy" id="698476"/>
    <lineage>
        <taxon>Eukaryota</taxon>
        <taxon>Sar</taxon>
        <taxon>Stramenopiles</taxon>
        <taxon>Ochrophyta</taxon>
        <taxon>PX clade</taxon>
        <taxon>Phaeophyceae</taxon>
        <taxon>Ectocarpales</taxon>
        <taxon>Scytosiphonaceae</taxon>
        <taxon>Petalonia</taxon>
    </lineage>
</organism>
<dbReference type="GeneID" id="37544657"/>
<dbReference type="AlphaFoldDB" id="A0A344PFF5"/>
<keyword evidence="1" id="KW-0934">Plastid</keyword>
<evidence type="ECO:0008006" key="2">
    <source>
        <dbReference type="Google" id="ProtNLM"/>
    </source>
</evidence>
<accession>A0A344PFF5</accession>
<name>A0A344PFF5_9PHAE</name>
<dbReference type="EMBL" id="MF460360">
    <property type="protein sequence ID" value="AXC47227.1"/>
    <property type="molecule type" value="Genomic_DNA"/>
</dbReference>
<dbReference type="Gene3D" id="2.40.50.140">
    <property type="entry name" value="Nucleic acid-binding proteins"/>
    <property type="match status" value="1"/>
</dbReference>
<dbReference type="RefSeq" id="YP_009505272.1">
    <property type="nucleotide sequence ID" value="NC_038231.1"/>
</dbReference>
<protein>
    <recommendedName>
        <fullName evidence="2">Single-stranded DNA binding protein</fullName>
    </recommendedName>
</protein>